<gene>
    <name evidence="1" type="ORF">C8D87_114111</name>
</gene>
<keyword evidence="2" id="KW-1185">Reference proteome</keyword>
<reference evidence="1 2" key="1">
    <citation type="submission" date="2018-06" db="EMBL/GenBank/DDBJ databases">
        <title>Genomic Encyclopedia of Type Strains, Phase IV (KMG-IV): sequencing the most valuable type-strain genomes for metagenomic binning, comparative biology and taxonomic classification.</title>
        <authorList>
            <person name="Goeker M."/>
        </authorList>
    </citation>
    <scope>NUCLEOTIDE SEQUENCE [LARGE SCALE GENOMIC DNA]</scope>
    <source>
        <strain evidence="1 2">DSM 45479</strain>
    </source>
</reference>
<dbReference type="EMBL" id="QLTT01000014">
    <property type="protein sequence ID" value="RAS59499.1"/>
    <property type="molecule type" value="Genomic_DNA"/>
</dbReference>
<protein>
    <recommendedName>
        <fullName evidence="3">HNH endonuclease</fullName>
    </recommendedName>
</protein>
<comment type="caution">
    <text evidence="1">The sequence shown here is derived from an EMBL/GenBank/DDBJ whole genome shotgun (WGS) entry which is preliminary data.</text>
</comment>
<sequence length="138" mass="15324">MTGMTAEQLDEVAFDRTHKLVKAALARRATPDADFEVRTETTFHGLWLCGRCGENTEASLCPTHDTAWILLDYFENWTLTDRGAAAGHCGPCANDGTRTDVTTRVCSTHGLRRRDPYRSLDYKPQAWTSRADSSEGLG</sequence>
<evidence type="ECO:0000313" key="2">
    <source>
        <dbReference type="Proteomes" id="UP000248714"/>
    </source>
</evidence>
<dbReference type="Proteomes" id="UP000248714">
    <property type="component" value="Unassembled WGS sequence"/>
</dbReference>
<accession>A0ABX9DW29</accession>
<dbReference type="RefSeq" id="WP_146772051.1">
    <property type="nucleotide sequence ID" value="NZ_QLTT01000014.1"/>
</dbReference>
<proteinExistence type="predicted"/>
<name>A0ABX9DW29_9PSEU</name>
<evidence type="ECO:0008006" key="3">
    <source>
        <dbReference type="Google" id="ProtNLM"/>
    </source>
</evidence>
<evidence type="ECO:0000313" key="1">
    <source>
        <dbReference type="EMBL" id="RAS59499.1"/>
    </source>
</evidence>
<organism evidence="1 2">
    <name type="scientific">Lentzea atacamensis</name>
    <dbReference type="NCBI Taxonomy" id="531938"/>
    <lineage>
        <taxon>Bacteria</taxon>
        <taxon>Bacillati</taxon>
        <taxon>Actinomycetota</taxon>
        <taxon>Actinomycetes</taxon>
        <taxon>Pseudonocardiales</taxon>
        <taxon>Pseudonocardiaceae</taxon>
        <taxon>Lentzea</taxon>
    </lineage>
</organism>